<evidence type="ECO:0000256" key="2">
    <source>
        <dbReference type="ARBA" id="ARBA00009544"/>
    </source>
</evidence>
<evidence type="ECO:0000256" key="6">
    <source>
        <dbReference type="RuleBase" id="RU368111"/>
    </source>
</evidence>
<protein>
    <recommendedName>
        <fullName evidence="6">Elicitin</fullName>
    </recommendedName>
</protein>
<proteinExistence type="inferred from homology"/>
<keyword evidence="4 6" id="KW-0928">Hypersensitive response elicitation</keyword>
<accession>A0A485L086</accession>
<reference evidence="9 10" key="1">
    <citation type="submission" date="2019-03" db="EMBL/GenBank/DDBJ databases">
        <authorList>
            <person name="Gaulin E."/>
            <person name="Dumas B."/>
        </authorList>
    </citation>
    <scope>NUCLEOTIDE SEQUENCE [LARGE SCALE GENOMIC DNA]</scope>
    <source>
        <strain evidence="9">CBS 568.67</strain>
    </source>
</reference>
<comment type="function">
    <text evidence="6">Induces local and distal defense responses (incompatible hypersensitive reaction) in plants from the solanaceae and cruciferae families. Elicits leaf necrosis and causes the accumulation of pathogenesis-related proteins. Might interact with the lipidic molecules of the plasma membrane.</text>
</comment>
<evidence type="ECO:0000256" key="4">
    <source>
        <dbReference type="ARBA" id="ARBA00022978"/>
    </source>
</evidence>
<dbReference type="EMBL" id="CAADRA010005522">
    <property type="protein sequence ID" value="VFT90840.1"/>
    <property type="molecule type" value="Genomic_DNA"/>
</dbReference>
<dbReference type="Pfam" id="PF00964">
    <property type="entry name" value="Elicitin"/>
    <property type="match status" value="1"/>
</dbReference>
<dbReference type="GO" id="GO:0052040">
    <property type="term" value="P:symbiont-mediated perturbation of host programmed cell death"/>
    <property type="evidence" value="ECO:0007669"/>
    <property type="project" value="UniProtKB-UniRule"/>
</dbReference>
<keyword evidence="3 6" id="KW-0964">Secreted</keyword>
<dbReference type="InterPro" id="IPR036470">
    <property type="entry name" value="Elicitin_sf"/>
</dbReference>
<feature type="chain" id="PRO_5033437309" description="Elicitin" evidence="7">
    <location>
        <begin position="23"/>
        <end position="171"/>
    </location>
</feature>
<evidence type="ECO:0000313" key="9">
    <source>
        <dbReference type="EMBL" id="VFT90840.1"/>
    </source>
</evidence>
<dbReference type="GO" id="GO:0005576">
    <property type="term" value="C:extracellular region"/>
    <property type="evidence" value="ECO:0007669"/>
    <property type="project" value="UniProtKB-SubCell"/>
</dbReference>
<dbReference type="OrthoDB" id="79825at2759"/>
<dbReference type="AlphaFoldDB" id="A0A485L086"/>
<dbReference type="EMBL" id="VJMH01005501">
    <property type="protein sequence ID" value="KAF0695165.1"/>
    <property type="molecule type" value="Genomic_DNA"/>
</dbReference>
<dbReference type="SUPFAM" id="SSF48647">
    <property type="entry name" value="Fungal elicitin"/>
    <property type="match status" value="1"/>
</dbReference>
<name>A0A485L086_9STRA</name>
<evidence type="ECO:0000256" key="1">
    <source>
        <dbReference type="ARBA" id="ARBA00004613"/>
    </source>
</evidence>
<evidence type="ECO:0000256" key="5">
    <source>
        <dbReference type="ARBA" id="ARBA00023157"/>
    </source>
</evidence>
<gene>
    <name evidence="9" type="primary">Aste57867_14010</name>
    <name evidence="8" type="ORF">As57867_013959</name>
    <name evidence="9" type="ORF">ASTE57867_14010</name>
</gene>
<organism evidence="9 10">
    <name type="scientific">Aphanomyces stellatus</name>
    <dbReference type="NCBI Taxonomy" id="120398"/>
    <lineage>
        <taxon>Eukaryota</taxon>
        <taxon>Sar</taxon>
        <taxon>Stramenopiles</taxon>
        <taxon>Oomycota</taxon>
        <taxon>Saprolegniomycetes</taxon>
        <taxon>Saprolegniales</taxon>
        <taxon>Verrucalvaceae</taxon>
        <taxon>Aphanomyces</taxon>
    </lineage>
</organism>
<evidence type="ECO:0000256" key="7">
    <source>
        <dbReference type="SAM" id="SignalP"/>
    </source>
</evidence>
<comment type="subcellular location">
    <subcellularLocation>
        <location evidence="1 6">Secreted</location>
    </subcellularLocation>
</comment>
<reference evidence="8" key="2">
    <citation type="submission" date="2019-06" db="EMBL/GenBank/DDBJ databases">
        <title>Genomics analysis of Aphanomyces spp. identifies a new class of oomycete effector associated with host adaptation.</title>
        <authorList>
            <person name="Gaulin E."/>
        </authorList>
    </citation>
    <scope>NUCLEOTIDE SEQUENCE</scope>
    <source>
        <strain evidence="8">CBS 578.67</strain>
    </source>
</reference>
<dbReference type="InterPro" id="IPR002200">
    <property type="entry name" value="Elicitin"/>
</dbReference>
<evidence type="ECO:0000256" key="3">
    <source>
        <dbReference type="ARBA" id="ARBA00022525"/>
    </source>
</evidence>
<sequence length="171" mass="16685">MKFASAAVVASVAALLSATTSADKCTILGFVPVVTPLGNDPNLATCKTESGYDFITSALSGTPPTAAQVTAISGSTACTSLYATLGTLIATINPPCTLGNVSSANFSSVPIPTALNLIFSTLDLSSLGGSATTTKAPSTTAAPATPKPNTASSNAAISLALVGAAIYGLAN</sequence>
<evidence type="ECO:0000313" key="8">
    <source>
        <dbReference type="EMBL" id="KAF0695165.1"/>
    </source>
</evidence>
<dbReference type="Proteomes" id="UP000332933">
    <property type="component" value="Unassembled WGS sequence"/>
</dbReference>
<evidence type="ECO:0000313" key="10">
    <source>
        <dbReference type="Proteomes" id="UP000332933"/>
    </source>
</evidence>
<dbReference type="Gene3D" id="1.10.239.10">
    <property type="entry name" value="Elicitin domain"/>
    <property type="match status" value="1"/>
</dbReference>
<keyword evidence="10" id="KW-1185">Reference proteome</keyword>
<keyword evidence="7" id="KW-0732">Signal</keyword>
<feature type="signal peptide" evidence="7">
    <location>
        <begin position="1"/>
        <end position="22"/>
    </location>
</feature>
<comment type="similarity">
    <text evidence="2 6">Belongs to the elicitin family.</text>
</comment>
<keyword evidence="5 6" id="KW-1015">Disulfide bond</keyword>